<feature type="domain" description="DUF1468" evidence="2">
    <location>
        <begin position="16"/>
        <end position="159"/>
    </location>
</feature>
<dbReference type="EMBL" id="JACHDR010000001">
    <property type="protein sequence ID" value="MBB5511543.1"/>
    <property type="molecule type" value="Genomic_DNA"/>
</dbReference>
<evidence type="ECO:0000259" key="2">
    <source>
        <dbReference type="Pfam" id="PF07331"/>
    </source>
</evidence>
<dbReference type="Pfam" id="PF07331">
    <property type="entry name" value="TctB"/>
    <property type="match status" value="1"/>
</dbReference>
<protein>
    <submittedName>
        <fullName evidence="3">Putative tricarboxylic transport membrane protein</fullName>
    </submittedName>
</protein>
<feature type="transmembrane region" description="Helical" evidence="1">
    <location>
        <begin position="93"/>
        <end position="120"/>
    </location>
</feature>
<reference evidence="3 4" key="1">
    <citation type="submission" date="2020-08" db="EMBL/GenBank/DDBJ databases">
        <title>Sequencing the genomes of 1000 actinobacteria strains.</title>
        <authorList>
            <person name="Klenk H.-P."/>
        </authorList>
    </citation>
    <scope>NUCLEOTIDE SEQUENCE [LARGE SCALE GENOMIC DNA]</scope>
    <source>
        <strain evidence="3 4">DSM 105783</strain>
    </source>
</reference>
<organism evidence="3 4">
    <name type="scientific">Neomicrococcus aestuarii</name>
    <dbReference type="NCBI Taxonomy" id="556325"/>
    <lineage>
        <taxon>Bacteria</taxon>
        <taxon>Bacillati</taxon>
        <taxon>Actinomycetota</taxon>
        <taxon>Actinomycetes</taxon>
        <taxon>Micrococcales</taxon>
        <taxon>Micrococcaceae</taxon>
        <taxon>Neomicrococcus</taxon>
    </lineage>
</organism>
<name>A0A7W8TT49_9MICC</name>
<feature type="transmembrane region" description="Helical" evidence="1">
    <location>
        <begin position="16"/>
        <end position="36"/>
    </location>
</feature>
<dbReference type="RefSeq" id="WP_183663252.1">
    <property type="nucleotide sequence ID" value="NZ_BAAARH010000009.1"/>
</dbReference>
<keyword evidence="1" id="KW-1133">Transmembrane helix</keyword>
<accession>A0A7W8TT49</accession>
<feature type="transmembrane region" description="Helical" evidence="1">
    <location>
        <begin position="48"/>
        <end position="66"/>
    </location>
</feature>
<dbReference type="AlphaFoldDB" id="A0A7W8TT49"/>
<evidence type="ECO:0000313" key="3">
    <source>
        <dbReference type="EMBL" id="MBB5511543.1"/>
    </source>
</evidence>
<dbReference type="Proteomes" id="UP000580797">
    <property type="component" value="Unassembled WGS sequence"/>
</dbReference>
<evidence type="ECO:0000256" key="1">
    <source>
        <dbReference type="SAM" id="Phobius"/>
    </source>
</evidence>
<keyword evidence="1" id="KW-0472">Membrane</keyword>
<evidence type="ECO:0000313" key="4">
    <source>
        <dbReference type="Proteomes" id="UP000580797"/>
    </source>
</evidence>
<sequence>MTNATTSLKGRSELGVAAFLFVVGAVVLWNGATMTAPFSHTDPVGPRAFPFIIGSLLVVVAVLLAIDVWRGGHGEAEDGEDVDLASGTDWKTLLPLVGAFVLNILLIDTLGWVISGSILFFSSVWALGGRSYIRMAIISIVLALVSFYGFYLGLGIKLPAGLLGGIL</sequence>
<proteinExistence type="predicted"/>
<gene>
    <name evidence="3" type="ORF">HD598_000230</name>
</gene>
<keyword evidence="1" id="KW-0812">Transmembrane</keyword>
<feature type="transmembrane region" description="Helical" evidence="1">
    <location>
        <begin position="132"/>
        <end position="154"/>
    </location>
</feature>
<dbReference type="InterPro" id="IPR009936">
    <property type="entry name" value="DUF1468"/>
</dbReference>
<comment type="caution">
    <text evidence="3">The sequence shown here is derived from an EMBL/GenBank/DDBJ whole genome shotgun (WGS) entry which is preliminary data.</text>
</comment>